<dbReference type="PROSITE" id="PS50127">
    <property type="entry name" value="UBC_2"/>
    <property type="match status" value="1"/>
</dbReference>
<accession>A0A9N8ZGL2</accession>
<evidence type="ECO:0000256" key="3">
    <source>
        <dbReference type="SAM" id="Phobius"/>
    </source>
</evidence>
<dbReference type="PANTHER" id="PTHR24067">
    <property type="entry name" value="UBIQUITIN-CONJUGATING ENZYME E2"/>
    <property type="match status" value="1"/>
</dbReference>
<evidence type="ECO:0000256" key="1">
    <source>
        <dbReference type="ARBA" id="ARBA00022786"/>
    </source>
</evidence>
<keyword evidence="3" id="KW-1133">Transmembrane helix</keyword>
<keyword evidence="3" id="KW-0472">Membrane</keyword>
<comment type="caution">
    <text evidence="5">The sequence shown here is derived from an EMBL/GenBank/DDBJ whole genome shotgun (WGS) entry which is preliminary data.</text>
</comment>
<dbReference type="CDD" id="cd23799">
    <property type="entry name" value="UBCc_UBE2J"/>
    <property type="match status" value="1"/>
</dbReference>
<protein>
    <submittedName>
        <fullName evidence="5">1957_t:CDS:1</fullName>
    </submittedName>
</protein>
<dbReference type="EMBL" id="CAJVPI010000176">
    <property type="protein sequence ID" value="CAG8495328.1"/>
    <property type="molecule type" value="Genomic_DNA"/>
</dbReference>
<feature type="transmembrane region" description="Helical" evidence="3">
    <location>
        <begin position="255"/>
        <end position="274"/>
    </location>
</feature>
<feature type="compositionally biased region" description="Polar residues" evidence="2">
    <location>
        <begin position="195"/>
        <end position="212"/>
    </location>
</feature>
<feature type="region of interest" description="Disordered" evidence="2">
    <location>
        <begin position="195"/>
        <end position="225"/>
    </location>
</feature>
<evidence type="ECO:0000259" key="4">
    <source>
        <dbReference type="PROSITE" id="PS50127"/>
    </source>
</evidence>
<sequence>MSRSYVEPPFPVEQSASQAKNSQICGYNTRSPAVKRLLREAKELREDDSDDYCAEPLEDNIFEWHFVIRGPMDSEYEGGRQPNGRFVPNKKICLSITGYHPEYWLPAWGIRTVILALIGFMTTKANGAIGGDDSYSPEDRKILAKRSRNDTCKICKVPNIVLLPDRTRTDKAPARETLGEKIVMYYEDVFKEMPNNNTTTDLASSEETSGQSAEMPGQLTEKTPNQLVEETPDQLVEETSDRLVPNTMSHKPRDIVFIDILIGIVLAIVITLIVKKFM</sequence>
<dbReference type="InterPro" id="IPR016135">
    <property type="entry name" value="UBQ-conjugating_enzyme/RWD"/>
</dbReference>
<dbReference type="Proteomes" id="UP000789739">
    <property type="component" value="Unassembled WGS sequence"/>
</dbReference>
<name>A0A9N8ZGL2_9GLOM</name>
<keyword evidence="3" id="KW-0812">Transmembrane</keyword>
<proteinExistence type="predicted"/>
<dbReference type="AlphaFoldDB" id="A0A9N8ZGL2"/>
<evidence type="ECO:0000313" key="5">
    <source>
        <dbReference type="EMBL" id="CAG8495328.1"/>
    </source>
</evidence>
<dbReference type="InterPro" id="IPR050113">
    <property type="entry name" value="Ub_conjugating_enzyme"/>
</dbReference>
<dbReference type="SMART" id="SM00212">
    <property type="entry name" value="UBCc"/>
    <property type="match status" value="1"/>
</dbReference>
<evidence type="ECO:0000256" key="2">
    <source>
        <dbReference type="SAM" id="MobiDB-lite"/>
    </source>
</evidence>
<keyword evidence="6" id="KW-1185">Reference proteome</keyword>
<organism evidence="5 6">
    <name type="scientific">Paraglomus brasilianum</name>
    <dbReference type="NCBI Taxonomy" id="144538"/>
    <lineage>
        <taxon>Eukaryota</taxon>
        <taxon>Fungi</taxon>
        <taxon>Fungi incertae sedis</taxon>
        <taxon>Mucoromycota</taxon>
        <taxon>Glomeromycotina</taxon>
        <taxon>Glomeromycetes</taxon>
        <taxon>Paraglomerales</taxon>
        <taxon>Paraglomeraceae</taxon>
        <taxon>Paraglomus</taxon>
    </lineage>
</organism>
<feature type="domain" description="UBC core" evidence="4">
    <location>
        <begin position="32"/>
        <end position="79"/>
    </location>
</feature>
<dbReference type="OrthoDB" id="1158011at2759"/>
<evidence type="ECO:0000313" key="6">
    <source>
        <dbReference type="Proteomes" id="UP000789739"/>
    </source>
</evidence>
<keyword evidence="1" id="KW-0833">Ubl conjugation pathway</keyword>
<reference evidence="5" key="1">
    <citation type="submission" date="2021-06" db="EMBL/GenBank/DDBJ databases">
        <authorList>
            <person name="Kallberg Y."/>
            <person name="Tangrot J."/>
            <person name="Rosling A."/>
        </authorList>
    </citation>
    <scope>NUCLEOTIDE SEQUENCE</scope>
    <source>
        <strain evidence="5">BR232B</strain>
    </source>
</reference>
<feature type="region of interest" description="Disordered" evidence="2">
    <location>
        <begin position="1"/>
        <end position="21"/>
    </location>
</feature>
<dbReference type="InterPro" id="IPR000608">
    <property type="entry name" value="UBC"/>
</dbReference>
<dbReference type="SUPFAM" id="SSF54495">
    <property type="entry name" value="UBC-like"/>
    <property type="match status" value="1"/>
</dbReference>
<dbReference type="Gene3D" id="3.10.110.10">
    <property type="entry name" value="Ubiquitin Conjugating Enzyme"/>
    <property type="match status" value="2"/>
</dbReference>
<gene>
    <name evidence="5" type="ORF">PBRASI_LOCUS2322</name>
</gene>